<comment type="caution">
    <text evidence="2">The sequence shown here is derived from an EMBL/GenBank/DDBJ whole genome shotgun (WGS) entry which is preliminary data.</text>
</comment>
<feature type="transmembrane region" description="Helical" evidence="1">
    <location>
        <begin position="59"/>
        <end position="83"/>
    </location>
</feature>
<protein>
    <recommendedName>
        <fullName evidence="4">Transmembrane protein</fullName>
    </recommendedName>
</protein>
<keyword evidence="1" id="KW-0472">Membrane</keyword>
<evidence type="ECO:0008006" key="4">
    <source>
        <dbReference type="Google" id="ProtNLM"/>
    </source>
</evidence>
<dbReference type="Proteomes" id="UP000324222">
    <property type="component" value="Unassembled WGS sequence"/>
</dbReference>
<dbReference type="PANTHER" id="PTHR35617">
    <property type="entry name" value="PHAGE_INTEGRASE DOMAIN-CONTAINING PROTEIN"/>
    <property type="match status" value="1"/>
</dbReference>
<dbReference type="AlphaFoldDB" id="A0A5B7FTS2"/>
<dbReference type="PANTHER" id="PTHR35617:SF3">
    <property type="entry name" value="CORE-BINDING (CB) DOMAIN-CONTAINING PROTEIN"/>
    <property type="match status" value="1"/>
</dbReference>
<organism evidence="2 3">
    <name type="scientific">Portunus trituberculatus</name>
    <name type="common">Swimming crab</name>
    <name type="synonym">Neptunus trituberculatus</name>
    <dbReference type="NCBI Taxonomy" id="210409"/>
    <lineage>
        <taxon>Eukaryota</taxon>
        <taxon>Metazoa</taxon>
        <taxon>Ecdysozoa</taxon>
        <taxon>Arthropoda</taxon>
        <taxon>Crustacea</taxon>
        <taxon>Multicrustacea</taxon>
        <taxon>Malacostraca</taxon>
        <taxon>Eumalacostraca</taxon>
        <taxon>Eucarida</taxon>
        <taxon>Decapoda</taxon>
        <taxon>Pleocyemata</taxon>
        <taxon>Brachyura</taxon>
        <taxon>Eubrachyura</taxon>
        <taxon>Portunoidea</taxon>
        <taxon>Portunidae</taxon>
        <taxon>Portuninae</taxon>
        <taxon>Portunus</taxon>
    </lineage>
</organism>
<evidence type="ECO:0000313" key="3">
    <source>
        <dbReference type="Proteomes" id="UP000324222"/>
    </source>
</evidence>
<reference evidence="2 3" key="1">
    <citation type="submission" date="2019-05" db="EMBL/GenBank/DDBJ databases">
        <title>Another draft genome of Portunus trituberculatus and its Hox gene families provides insights of decapod evolution.</title>
        <authorList>
            <person name="Jeong J.-H."/>
            <person name="Song I."/>
            <person name="Kim S."/>
            <person name="Choi T."/>
            <person name="Kim D."/>
            <person name="Ryu S."/>
            <person name="Kim W."/>
        </authorList>
    </citation>
    <scope>NUCLEOTIDE SEQUENCE [LARGE SCALE GENOMIC DNA]</scope>
    <source>
        <tissue evidence="2">Muscle</tissue>
    </source>
</reference>
<dbReference type="EMBL" id="VSRR010009189">
    <property type="protein sequence ID" value="MPC49932.1"/>
    <property type="molecule type" value="Genomic_DNA"/>
</dbReference>
<evidence type="ECO:0000256" key="1">
    <source>
        <dbReference type="SAM" id="Phobius"/>
    </source>
</evidence>
<sequence>MVLDTVRAQVFPSPDRVSRFQAVVQQFLLAKAPPVSLWRSLLGHLASHVRHRPFHRSRAFFSVPLLCGLLCSSFTSVTCLGPFSGPSVFVMSSLWTASLTDVSLKTVFLLALASARHVSGLHGLSAEVHHSKGWTSTTFSFAPDFLAKTQCPGQHSFDEFTIPVLLDFVGKDEVDRLLCPFRVVHEYLCRTRDCRPACSRFLVTARRAV</sequence>
<accession>A0A5B7FTS2</accession>
<keyword evidence="1" id="KW-0812">Transmembrane</keyword>
<name>A0A5B7FTS2_PORTR</name>
<proteinExistence type="predicted"/>
<keyword evidence="1" id="KW-1133">Transmembrane helix</keyword>
<gene>
    <name evidence="2" type="ORF">E2C01_043748</name>
</gene>
<keyword evidence="3" id="KW-1185">Reference proteome</keyword>
<evidence type="ECO:0000313" key="2">
    <source>
        <dbReference type="EMBL" id="MPC49932.1"/>
    </source>
</evidence>